<reference evidence="1" key="1">
    <citation type="submission" date="2014-09" db="EMBL/GenBank/DDBJ databases">
        <authorList>
            <person name="Magalhaes I.L.F."/>
            <person name="Oliveira U."/>
            <person name="Santos F.R."/>
            <person name="Vidigal T.H.D.A."/>
            <person name="Brescovit A.D."/>
            <person name="Santos A.J."/>
        </authorList>
    </citation>
    <scope>NUCLEOTIDE SEQUENCE</scope>
    <source>
        <tissue evidence="1">Shoot tissue taken approximately 20 cm above the soil surface</tissue>
    </source>
</reference>
<accession>A0A0A9GM64</accession>
<dbReference type="AlphaFoldDB" id="A0A0A9GM64"/>
<protein>
    <submittedName>
        <fullName evidence="1">Uncharacterized protein</fullName>
    </submittedName>
</protein>
<dbReference type="EMBL" id="GBRH01172324">
    <property type="protein sequence ID" value="JAE25572.1"/>
    <property type="molecule type" value="Transcribed_RNA"/>
</dbReference>
<evidence type="ECO:0000313" key="1">
    <source>
        <dbReference type="EMBL" id="JAE25572.1"/>
    </source>
</evidence>
<sequence>MPCRPVLKAVIGWDHEDSPCINRPECITDQLFVPSARSWVHQISNPCEKRIPPWCYRSARRPFWQPWIIPNIDFGPIAHSPDYAFSQQLNTPQNAAPSVRYAILRYTLQYVTVWEIFCL</sequence>
<proteinExistence type="predicted"/>
<name>A0A0A9GM64_ARUDO</name>
<organism evidence="1">
    <name type="scientific">Arundo donax</name>
    <name type="common">Giant reed</name>
    <name type="synonym">Donax arundinaceus</name>
    <dbReference type="NCBI Taxonomy" id="35708"/>
    <lineage>
        <taxon>Eukaryota</taxon>
        <taxon>Viridiplantae</taxon>
        <taxon>Streptophyta</taxon>
        <taxon>Embryophyta</taxon>
        <taxon>Tracheophyta</taxon>
        <taxon>Spermatophyta</taxon>
        <taxon>Magnoliopsida</taxon>
        <taxon>Liliopsida</taxon>
        <taxon>Poales</taxon>
        <taxon>Poaceae</taxon>
        <taxon>PACMAD clade</taxon>
        <taxon>Arundinoideae</taxon>
        <taxon>Arundineae</taxon>
        <taxon>Arundo</taxon>
    </lineage>
</organism>
<reference evidence="1" key="2">
    <citation type="journal article" date="2015" name="Data Brief">
        <title>Shoot transcriptome of the giant reed, Arundo donax.</title>
        <authorList>
            <person name="Barrero R.A."/>
            <person name="Guerrero F.D."/>
            <person name="Moolhuijzen P."/>
            <person name="Goolsby J.A."/>
            <person name="Tidwell J."/>
            <person name="Bellgard S.E."/>
            <person name="Bellgard M.I."/>
        </authorList>
    </citation>
    <scope>NUCLEOTIDE SEQUENCE</scope>
    <source>
        <tissue evidence="1">Shoot tissue taken approximately 20 cm above the soil surface</tissue>
    </source>
</reference>